<comment type="caution">
    <text evidence="3">The sequence shown here is derived from an EMBL/GenBank/DDBJ whole genome shotgun (WGS) entry which is preliminary data.</text>
</comment>
<sequence>MRTLYLGLLCFILPLPTMAQDDIYLEGISVLGDKKTAHVVVNGTQFMVKEQDYVGEWQVNQIEERTVMLSNEEGKISTLALQSRLTPVEETPADTTGTPTEPPANTAEVPASGEDIPEGYQKVRTPFGDLLVRKKEALDTAEPPPPAVNPPTNLFNFGVPRTKVETTESE</sequence>
<protein>
    <submittedName>
        <fullName evidence="3">Uncharacterized protein</fullName>
    </submittedName>
</protein>
<evidence type="ECO:0000256" key="1">
    <source>
        <dbReference type="SAM" id="MobiDB-lite"/>
    </source>
</evidence>
<evidence type="ECO:0000313" key="4">
    <source>
        <dbReference type="Proteomes" id="UP000194798"/>
    </source>
</evidence>
<feature type="chain" id="PRO_5012716181" evidence="2">
    <location>
        <begin position="20"/>
        <end position="170"/>
    </location>
</feature>
<feature type="region of interest" description="Disordered" evidence="1">
    <location>
        <begin position="84"/>
        <end position="170"/>
    </location>
</feature>
<evidence type="ECO:0000313" key="3">
    <source>
        <dbReference type="EMBL" id="OUD15061.1"/>
    </source>
</evidence>
<keyword evidence="4" id="KW-1185">Reference proteome</keyword>
<accession>A0A251XAQ8</accession>
<organism evidence="3 4">
    <name type="scientific">Thioflexithrix psekupsensis</name>
    <dbReference type="NCBI Taxonomy" id="1570016"/>
    <lineage>
        <taxon>Bacteria</taxon>
        <taxon>Pseudomonadati</taxon>
        <taxon>Pseudomonadota</taxon>
        <taxon>Gammaproteobacteria</taxon>
        <taxon>Thiotrichales</taxon>
        <taxon>Thioflexithrix</taxon>
    </lineage>
</organism>
<dbReference type="Proteomes" id="UP000194798">
    <property type="component" value="Unassembled WGS sequence"/>
</dbReference>
<gene>
    <name evidence="3" type="ORF">TPSD3_05040</name>
</gene>
<proteinExistence type="predicted"/>
<keyword evidence="2" id="KW-0732">Signal</keyword>
<feature type="signal peptide" evidence="2">
    <location>
        <begin position="1"/>
        <end position="19"/>
    </location>
</feature>
<reference evidence="3 4" key="1">
    <citation type="submission" date="2016-12" db="EMBL/GenBank/DDBJ databases">
        <title>Thioflexothrix psekupsii D3 genome sequencing and assembly.</title>
        <authorList>
            <person name="Fomenkov A."/>
            <person name="Vincze T."/>
            <person name="Grabovich M."/>
            <person name="Anton B.P."/>
            <person name="Dubinina G."/>
            <person name="Orlova M."/>
            <person name="Belousova E."/>
            <person name="Roberts R.J."/>
        </authorList>
    </citation>
    <scope>NUCLEOTIDE SEQUENCE [LARGE SCALE GENOMIC DNA]</scope>
    <source>
        <strain evidence="3">D3</strain>
    </source>
</reference>
<evidence type="ECO:0000256" key="2">
    <source>
        <dbReference type="SAM" id="SignalP"/>
    </source>
</evidence>
<name>A0A251XAQ8_9GAMM</name>
<dbReference type="EMBL" id="MSLT01000007">
    <property type="protein sequence ID" value="OUD15061.1"/>
    <property type="molecule type" value="Genomic_DNA"/>
</dbReference>
<dbReference type="AlphaFoldDB" id="A0A251XAQ8"/>